<feature type="compositionally biased region" description="Polar residues" evidence="1">
    <location>
        <begin position="49"/>
        <end position="64"/>
    </location>
</feature>
<evidence type="ECO:0000313" key="2">
    <source>
        <dbReference type="EMBL" id="KAK9519984.1"/>
    </source>
</evidence>
<dbReference type="EMBL" id="JBCEZU010000434">
    <property type="protein sequence ID" value="KAK9519984.1"/>
    <property type="molecule type" value="Genomic_DNA"/>
</dbReference>
<proteinExistence type="predicted"/>
<name>A0AAW1EEB3_ZOAVI</name>
<organism evidence="2 3">
    <name type="scientific">Zoarces viviparus</name>
    <name type="common">Viviparous eelpout</name>
    <name type="synonym">Blennius viviparus</name>
    <dbReference type="NCBI Taxonomy" id="48416"/>
    <lineage>
        <taxon>Eukaryota</taxon>
        <taxon>Metazoa</taxon>
        <taxon>Chordata</taxon>
        <taxon>Craniata</taxon>
        <taxon>Vertebrata</taxon>
        <taxon>Euteleostomi</taxon>
        <taxon>Actinopterygii</taxon>
        <taxon>Neopterygii</taxon>
        <taxon>Teleostei</taxon>
        <taxon>Neoteleostei</taxon>
        <taxon>Acanthomorphata</taxon>
        <taxon>Eupercaria</taxon>
        <taxon>Perciformes</taxon>
        <taxon>Cottioidei</taxon>
        <taxon>Zoarcales</taxon>
        <taxon>Zoarcidae</taxon>
        <taxon>Zoarcinae</taxon>
        <taxon>Zoarces</taxon>
    </lineage>
</organism>
<keyword evidence="3" id="KW-1185">Reference proteome</keyword>
<reference evidence="2 3" key="1">
    <citation type="journal article" date="2024" name="Genome Biol. Evol.">
        <title>Chromosome-level genome assembly of the viviparous eelpout Zoarces viviparus.</title>
        <authorList>
            <person name="Fuhrmann N."/>
            <person name="Brasseur M.V."/>
            <person name="Bakowski C.E."/>
            <person name="Podsiadlowski L."/>
            <person name="Prost S."/>
            <person name="Krehenwinkel H."/>
            <person name="Mayer C."/>
        </authorList>
    </citation>
    <scope>NUCLEOTIDE SEQUENCE [LARGE SCALE GENOMIC DNA]</scope>
    <source>
        <strain evidence="2">NO-MEL_2022_Ind0_liver</strain>
    </source>
</reference>
<dbReference type="AlphaFoldDB" id="A0AAW1EEB3"/>
<protein>
    <submittedName>
        <fullName evidence="2">Uncharacterized protein</fullName>
    </submittedName>
</protein>
<evidence type="ECO:0000256" key="1">
    <source>
        <dbReference type="SAM" id="MobiDB-lite"/>
    </source>
</evidence>
<gene>
    <name evidence="2" type="ORF">VZT92_022673</name>
</gene>
<accession>A0AAW1EEB3</accession>
<dbReference type="Proteomes" id="UP001488805">
    <property type="component" value="Unassembled WGS sequence"/>
</dbReference>
<feature type="compositionally biased region" description="Basic and acidic residues" evidence="1">
    <location>
        <begin position="65"/>
        <end position="83"/>
    </location>
</feature>
<sequence length="169" mass="18397">MEETPTATRRLLTPAHSVFDPDLSGVFSVLKMELQASESRTAAAGCVHSAQSTAGPSHPPNTTTDGDRSEEATAAEDRAERRATAGRWSLSRETDQVSLWSIQLLICSPDPVHALVPLVHAAAPEDHSQVEPVATRETLPSELFRIKASQERSYICRKSAAIRCNQTYC</sequence>
<evidence type="ECO:0000313" key="3">
    <source>
        <dbReference type="Proteomes" id="UP001488805"/>
    </source>
</evidence>
<comment type="caution">
    <text evidence="2">The sequence shown here is derived from an EMBL/GenBank/DDBJ whole genome shotgun (WGS) entry which is preliminary data.</text>
</comment>
<feature type="region of interest" description="Disordered" evidence="1">
    <location>
        <begin position="38"/>
        <end position="88"/>
    </location>
</feature>